<evidence type="ECO:0000256" key="4">
    <source>
        <dbReference type="ARBA" id="ARBA00022833"/>
    </source>
</evidence>
<dbReference type="GO" id="GO:0005829">
    <property type="term" value="C:cytosol"/>
    <property type="evidence" value="ECO:0007669"/>
    <property type="project" value="TreeGrafter"/>
</dbReference>
<dbReference type="Gene3D" id="3.40.50.720">
    <property type="entry name" value="NAD(P)-binding Rossmann-like Domain"/>
    <property type="match status" value="2"/>
</dbReference>
<feature type="non-terminal residue" evidence="6">
    <location>
        <position position="1"/>
    </location>
</feature>
<dbReference type="GO" id="GO:0046294">
    <property type="term" value="P:formaldehyde catabolic process"/>
    <property type="evidence" value="ECO:0007669"/>
    <property type="project" value="TreeGrafter"/>
</dbReference>
<dbReference type="InterPro" id="IPR036291">
    <property type="entry name" value="NAD(P)-bd_dom_sf"/>
</dbReference>
<dbReference type="SUPFAM" id="SSF51735">
    <property type="entry name" value="NAD(P)-binding Rossmann-fold domains"/>
    <property type="match status" value="1"/>
</dbReference>
<dbReference type="Pfam" id="PF00107">
    <property type="entry name" value="ADH_zinc_N"/>
    <property type="match status" value="1"/>
</dbReference>
<sequence length="157" mass="17365">HDWGFILLGLGAAWNVANISKGSSVVIFDFGTVGLSVTQGGRLRGTARIIGVDTNAEKYDKAKKFGVTEFVNPKDHDKPVQEGWGVVVLVNVPNKDDAFKTHPINLFNKRTLKGIFFGNYKSRSGIPAVVEKYMKGELELEKVFMESRDQQGVRTHA</sequence>
<dbReference type="GO" id="GO:0008270">
    <property type="term" value="F:zinc ion binding"/>
    <property type="evidence" value="ECO:0007669"/>
    <property type="project" value="TreeGrafter"/>
</dbReference>
<proteinExistence type="predicted"/>
<accession>A0A7J7LVC4</accession>
<keyword evidence="4" id="KW-0862">Zinc</keyword>
<evidence type="ECO:0000256" key="3">
    <source>
        <dbReference type="ARBA" id="ARBA00022723"/>
    </source>
</evidence>
<dbReference type="FunFam" id="3.40.50.720:FF:000003">
    <property type="entry name" value="S-(hydroxymethyl)glutathione dehydrogenase"/>
    <property type="match status" value="1"/>
</dbReference>
<evidence type="ECO:0000259" key="5">
    <source>
        <dbReference type="Pfam" id="PF00107"/>
    </source>
</evidence>
<evidence type="ECO:0000313" key="7">
    <source>
        <dbReference type="Proteomes" id="UP000541444"/>
    </source>
</evidence>
<comment type="cofactor">
    <cofactor evidence="1">
        <name>Zn(2+)</name>
        <dbReference type="ChEBI" id="CHEBI:29105"/>
    </cofactor>
</comment>
<comment type="caution">
    <text evidence="6">The sequence shown here is derived from an EMBL/GenBank/DDBJ whole genome shotgun (WGS) entry which is preliminary data.</text>
</comment>
<keyword evidence="7" id="KW-1185">Reference proteome</keyword>
<organism evidence="6 7">
    <name type="scientific">Kingdonia uniflora</name>
    <dbReference type="NCBI Taxonomy" id="39325"/>
    <lineage>
        <taxon>Eukaryota</taxon>
        <taxon>Viridiplantae</taxon>
        <taxon>Streptophyta</taxon>
        <taxon>Embryophyta</taxon>
        <taxon>Tracheophyta</taxon>
        <taxon>Spermatophyta</taxon>
        <taxon>Magnoliopsida</taxon>
        <taxon>Ranunculales</taxon>
        <taxon>Circaeasteraceae</taxon>
        <taxon>Kingdonia</taxon>
    </lineage>
</organism>
<evidence type="ECO:0000313" key="6">
    <source>
        <dbReference type="EMBL" id="KAF6146603.1"/>
    </source>
</evidence>
<dbReference type="GO" id="GO:0051903">
    <property type="term" value="F:S-(hydroxymethyl)glutathione dehydrogenase [NAD(P)+] activity"/>
    <property type="evidence" value="ECO:0007669"/>
    <property type="project" value="TreeGrafter"/>
</dbReference>
<gene>
    <name evidence="6" type="ORF">GIB67_008889</name>
</gene>
<feature type="domain" description="Alcohol dehydrogenase-like C-terminal" evidence="5">
    <location>
        <begin position="33"/>
        <end position="79"/>
    </location>
</feature>
<dbReference type="AlphaFoldDB" id="A0A7J7LVC4"/>
<dbReference type="PANTHER" id="PTHR43880:SF5">
    <property type="entry name" value="ALCOHOL DEHYDROGENASE-LIKE 6"/>
    <property type="match status" value="1"/>
</dbReference>
<dbReference type="PANTHER" id="PTHR43880">
    <property type="entry name" value="ALCOHOL DEHYDROGENASE"/>
    <property type="match status" value="1"/>
</dbReference>
<reference evidence="6 7" key="1">
    <citation type="journal article" date="2020" name="IScience">
        <title>Genome Sequencing of the Endangered Kingdonia uniflora (Circaeasteraceae, Ranunculales) Reveals Potential Mechanisms of Evolutionary Specialization.</title>
        <authorList>
            <person name="Sun Y."/>
            <person name="Deng T."/>
            <person name="Zhang A."/>
            <person name="Moore M.J."/>
            <person name="Landis J.B."/>
            <person name="Lin N."/>
            <person name="Zhang H."/>
            <person name="Zhang X."/>
            <person name="Huang J."/>
            <person name="Zhang X."/>
            <person name="Sun H."/>
            <person name="Wang H."/>
        </authorList>
    </citation>
    <scope>NUCLEOTIDE SEQUENCE [LARGE SCALE GENOMIC DNA]</scope>
    <source>
        <strain evidence="6">TB1705</strain>
        <tissue evidence="6">Leaf</tissue>
    </source>
</reference>
<evidence type="ECO:0000256" key="1">
    <source>
        <dbReference type="ARBA" id="ARBA00001947"/>
    </source>
</evidence>
<dbReference type="Proteomes" id="UP000541444">
    <property type="component" value="Unassembled WGS sequence"/>
</dbReference>
<dbReference type="EMBL" id="JACGCM010001965">
    <property type="protein sequence ID" value="KAF6146603.1"/>
    <property type="molecule type" value="Genomic_DNA"/>
</dbReference>
<name>A0A7J7LVC4_9MAGN</name>
<dbReference type="Gene3D" id="3.90.180.10">
    <property type="entry name" value="Medium-chain alcohol dehydrogenases, catalytic domain"/>
    <property type="match status" value="1"/>
</dbReference>
<evidence type="ECO:0000256" key="2">
    <source>
        <dbReference type="ARBA" id="ARBA00011738"/>
    </source>
</evidence>
<keyword evidence="3" id="KW-0479">Metal-binding</keyword>
<dbReference type="InterPro" id="IPR013149">
    <property type="entry name" value="ADH-like_C"/>
</dbReference>
<comment type="subunit">
    <text evidence="2">Homodimer.</text>
</comment>
<dbReference type="OrthoDB" id="417550at2759"/>
<protein>
    <recommendedName>
        <fullName evidence="5">Alcohol dehydrogenase-like C-terminal domain-containing protein</fullName>
    </recommendedName>
</protein>